<feature type="transmembrane region" description="Helical" evidence="8">
    <location>
        <begin position="286"/>
        <end position="309"/>
    </location>
</feature>
<organism evidence="10 11">
    <name type="scientific">Hydrogenispora ethanolica</name>
    <dbReference type="NCBI Taxonomy" id="1082276"/>
    <lineage>
        <taxon>Bacteria</taxon>
        <taxon>Bacillati</taxon>
        <taxon>Bacillota</taxon>
        <taxon>Hydrogenispora</taxon>
    </lineage>
</organism>
<evidence type="ECO:0000256" key="4">
    <source>
        <dbReference type="ARBA" id="ARBA00022519"/>
    </source>
</evidence>
<dbReference type="Proteomes" id="UP000295008">
    <property type="component" value="Unassembled WGS sequence"/>
</dbReference>
<evidence type="ECO:0000256" key="5">
    <source>
        <dbReference type="ARBA" id="ARBA00022692"/>
    </source>
</evidence>
<evidence type="ECO:0000256" key="2">
    <source>
        <dbReference type="ARBA" id="ARBA00022448"/>
    </source>
</evidence>
<keyword evidence="6 8" id="KW-1133">Transmembrane helix</keyword>
<evidence type="ECO:0000256" key="7">
    <source>
        <dbReference type="ARBA" id="ARBA00023136"/>
    </source>
</evidence>
<dbReference type="Gene3D" id="1.10.3720.10">
    <property type="entry name" value="MetI-like"/>
    <property type="match status" value="2"/>
</dbReference>
<keyword evidence="3" id="KW-1003">Cell membrane</keyword>
<comment type="caution">
    <text evidence="10">The sequence shown here is derived from an EMBL/GenBank/DDBJ whole genome shotgun (WGS) entry which is preliminary data.</text>
</comment>
<dbReference type="PANTHER" id="PTHR43357">
    <property type="entry name" value="INNER MEMBRANE ABC TRANSPORTER PERMEASE PROTEIN YDCV"/>
    <property type="match status" value="1"/>
</dbReference>
<feature type="transmembrane region" description="Helical" evidence="8">
    <location>
        <begin position="409"/>
        <end position="429"/>
    </location>
</feature>
<name>A0A4R1R8S0_HYDET</name>
<evidence type="ECO:0000256" key="1">
    <source>
        <dbReference type="ARBA" id="ARBA00004429"/>
    </source>
</evidence>
<keyword evidence="7 8" id="KW-0472">Membrane</keyword>
<protein>
    <submittedName>
        <fullName evidence="10">Thiamine transport system permease protein</fullName>
    </submittedName>
</protein>
<feature type="transmembrane region" description="Helical" evidence="8">
    <location>
        <begin position="470"/>
        <end position="489"/>
    </location>
</feature>
<dbReference type="EMBL" id="SLUN01000032">
    <property type="protein sequence ID" value="TCL61772.1"/>
    <property type="molecule type" value="Genomic_DNA"/>
</dbReference>
<dbReference type="PROSITE" id="PS50928">
    <property type="entry name" value="ABC_TM1"/>
    <property type="match status" value="2"/>
</dbReference>
<comment type="subcellular location">
    <subcellularLocation>
        <location evidence="1">Cell inner membrane</location>
        <topology evidence="1">Multi-pass membrane protein</topology>
    </subcellularLocation>
    <subcellularLocation>
        <location evidence="8">Cell membrane</location>
        <topology evidence="8">Multi-pass membrane protein</topology>
    </subcellularLocation>
</comment>
<reference evidence="10 11" key="1">
    <citation type="submission" date="2019-03" db="EMBL/GenBank/DDBJ databases">
        <title>Genomic Encyclopedia of Type Strains, Phase IV (KMG-IV): sequencing the most valuable type-strain genomes for metagenomic binning, comparative biology and taxonomic classification.</title>
        <authorList>
            <person name="Goeker M."/>
        </authorList>
    </citation>
    <scope>NUCLEOTIDE SEQUENCE [LARGE SCALE GENOMIC DNA]</scope>
    <source>
        <strain evidence="10 11">LX-B</strain>
    </source>
</reference>
<gene>
    <name evidence="10" type="ORF">EDC14_10324</name>
</gene>
<evidence type="ECO:0000256" key="6">
    <source>
        <dbReference type="ARBA" id="ARBA00022989"/>
    </source>
</evidence>
<feature type="transmembrane region" description="Helical" evidence="8">
    <location>
        <begin position="90"/>
        <end position="112"/>
    </location>
</feature>
<accession>A0A4R1R8S0</accession>
<proteinExistence type="inferred from homology"/>
<feature type="transmembrane region" description="Helical" evidence="8">
    <location>
        <begin position="242"/>
        <end position="266"/>
    </location>
</feature>
<feature type="transmembrane region" description="Helical" evidence="8">
    <location>
        <begin position="321"/>
        <end position="340"/>
    </location>
</feature>
<feature type="transmembrane region" description="Helical" evidence="8">
    <location>
        <begin position="509"/>
        <end position="530"/>
    </location>
</feature>
<feature type="domain" description="ABC transmembrane type-1" evidence="9">
    <location>
        <begin position="52"/>
        <end position="262"/>
    </location>
</feature>
<sequence>MRKFRRDLILLIIMGGCFYLPVFFVLAQAFWGADAWASLWQFIRSGVFRNTLLFSLSEALLSAAFSLVIALPGAYFFGRYDFPGKRLLRSWLAIPFMLPGILVVLGLVIFYGKNGVFSQWLAGLFPEAHWEMNYLYSFWGIVLANVFYNFAFCLRLLGERWEKIDPRLSEASQLHGAGALETWLRVVWPLLRPTAAYLFTMVFLYSFLSFTVVLILGGYLYKTFEVLIYIEFNSKLNLSGAATIAALQMLLLAGVLLIQGMLARSAAAYSNFQAERPALSFRRQPLATVLFLTYLATITLFFMSPLIAVIARSFQTQSGSAFTFINYASLMGTGFTFAIGKSFAQVLGSSLSIAFIAAFSTVAFAYLVAWFRREEPWGWLDLLCQLPLGFSFLTFSTGLAGWVGRLLPGWILVIWAQIFLAFPLVYSVLRTARREMSRSLTEASAVLGAGEVETFCRIEMPLMLKPLQTGFSYAAAISLGDLSAVLVLGKGEVVTLPVAIYRLIGHYHFPAATALGTLFILFSLLLYLGIQGQVRNPSGMGN</sequence>
<evidence type="ECO:0000256" key="8">
    <source>
        <dbReference type="RuleBase" id="RU363032"/>
    </source>
</evidence>
<feature type="transmembrane region" description="Helical" evidence="8">
    <location>
        <begin position="7"/>
        <end position="31"/>
    </location>
</feature>
<keyword evidence="2 8" id="KW-0813">Transport</keyword>
<dbReference type="AlphaFoldDB" id="A0A4R1R8S0"/>
<dbReference type="PANTHER" id="PTHR43357:SF4">
    <property type="entry name" value="INNER MEMBRANE ABC TRANSPORTER PERMEASE PROTEIN YDCV"/>
    <property type="match status" value="1"/>
</dbReference>
<feature type="transmembrane region" description="Helical" evidence="8">
    <location>
        <begin position="132"/>
        <end position="154"/>
    </location>
</feature>
<feature type="transmembrane region" description="Helical" evidence="8">
    <location>
        <begin position="51"/>
        <end position="78"/>
    </location>
</feature>
<feature type="transmembrane region" description="Helical" evidence="8">
    <location>
        <begin position="197"/>
        <end position="221"/>
    </location>
</feature>
<keyword evidence="4" id="KW-0997">Cell inner membrane</keyword>
<feature type="domain" description="ABC transmembrane type-1" evidence="9">
    <location>
        <begin position="347"/>
        <end position="530"/>
    </location>
</feature>
<dbReference type="CDD" id="cd06261">
    <property type="entry name" value="TM_PBP2"/>
    <property type="match status" value="2"/>
</dbReference>
<dbReference type="GO" id="GO:0055085">
    <property type="term" value="P:transmembrane transport"/>
    <property type="evidence" value="ECO:0007669"/>
    <property type="project" value="InterPro"/>
</dbReference>
<comment type="similarity">
    <text evidence="8">Belongs to the binding-protein-dependent transport system permease family.</text>
</comment>
<evidence type="ECO:0000256" key="3">
    <source>
        <dbReference type="ARBA" id="ARBA00022475"/>
    </source>
</evidence>
<dbReference type="RefSeq" id="WP_132016139.1">
    <property type="nucleotide sequence ID" value="NZ_SLUN01000032.1"/>
</dbReference>
<dbReference type="InterPro" id="IPR000515">
    <property type="entry name" value="MetI-like"/>
</dbReference>
<keyword evidence="5 8" id="KW-0812">Transmembrane</keyword>
<keyword evidence="11" id="KW-1185">Reference proteome</keyword>
<evidence type="ECO:0000313" key="10">
    <source>
        <dbReference type="EMBL" id="TCL61772.1"/>
    </source>
</evidence>
<dbReference type="OrthoDB" id="9776648at2"/>
<evidence type="ECO:0000259" key="9">
    <source>
        <dbReference type="PROSITE" id="PS50928"/>
    </source>
</evidence>
<dbReference type="SUPFAM" id="SSF161098">
    <property type="entry name" value="MetI-like"/>
    <property type="match status" value="2"/>
</dbReference>
<dbReference type="InterPro" id="IPR035906">
    <property type="entry name" value="MetI-like_sf"/>
</dbReference>
<evidence type="ECO:0000313" key="11">
    <source>
        <dbReference type="Proteomes" id="UP000295008"/>
    </source>
</evidence>
<dbReference type="Pfam" id="PF00528">
    <property type="entry name" value="BPD_transp_1"/>
    <property type="match status" value="2"/>
</dbReference>
<feature type="transmembrane region" description="Helical" evidence="8">
    <location>
        <begin position="346"/>
        <end position="370"/>
    </location>
</feature>
<dbReference type="GO" id="GO:0005886">
    <property type="term" value="C:plasma membrane"/>
    <property type="evidence" value="ECO:0007669"/>
    <property type="project" value="UniProtKB-SubCell"/>
</dbReference>